<evidence type="ECO:0000256" key="10">
    <source>
        <dbReference type="RuleBase" id="RU361274"/>
    </source>
</evidence>
<dbReference type="InterPro" id="IPR003730">
    <property type="entry name" value="Cu_polyphenol_OxRdtase"/>
</dbReference>
<comment type="catalytic activity">
    <reaction evidence="9">
        <text>S-methyl-5'-thioadenosine + phosphate = 5-(methylsulfanyl)-alpha-D-ribose 1-phosphate + adenine</text>
        <dbReference type="Rhea" id="RHEA:11852"/>
        <dbReference type="ChEBI" id="CHEBI:16708"/>
        <dbReference type="ChEBI" id="CHEBI:17509"/>
        <dbReference type="ChEBI" id="CHEBI:43474"/>
        <dbReference type="ChEBI" id="CHEBI:58533"/>
        <dbReference type="EC" id="2.4.2.28"/>
    </reaction>
    <physiologicalReaction direction="left-to-right" evidence="9">
        <dbReference type="Rhea" id="RHEA:11853"/>
    </physiologicalReaction>
</comment>
<dbReference type="RefSeq" id="WP_061163715.1">
    <property type="nucleotide sequence ID" value="NZ_FCOI02000029.1"/>
</dbReference>
<dbReference type="PANTHER" id="PTHR30616">
    <property type="entry name" value="UNCHARACTERIZED PROTEIN YFIH"/>
    <property type="match status" value="1"/>
</dbReference>
<evidence type="ECO:0000256" key="2">
    <source>
        <dbReference type="ARBA" id="ARBA00007353"/>
    </source>
</evidence>
<dbReference type="Pfam" id="PF02578">
    <property type="entry name" value="Cu-oxidase_4"/>
    <property type="match status" value="1"/>
</dbReference>
<sequence>MTRDAAELPSKYCLWPQWNVSPRVRAFVTTREGGVSEAPYDGGVPGAGGLNLGFSSGDAPDAVKENRRRALALTGSRDAAWLEQIHGTQVEDAHAVIARLAQGERTRADASVTDRAGVVCVVMTADCLPVLFCDDEGRAVGAAHAGWRGLAGGIIEKTGERVAALAGVPASNLNAFLGPAIGPQAFEVGEDVLDAFAAAARADRRDSTKAAFRPTGGAPAKYFADIYALARLRLADLGIDATRIHGGTHCTVTEQERFYSYRRDRVTGRMAAMIWLND</sequence>
<comment type="catalytic activity">
    <reaction evidence="8">
        <text>adenosine + phosphate = alpha-D-ribose 1-phosphate + adenine</text>
        <dbReference type="Rhea" id="RHEA:27642"/>
        <dbReference type="ChEBI" id="CHEBI:16335"/>
        <dbReference type="ChEBI" id="CHEBI:16708"/>
        <dbReference type="ChEBI" id="CHEBI:43474"/>
        <dbReference type="ChEBI" id="CHEBI:57720"/>
        <dbReference type="EC" id="2.4.2.1"/>
    </reaction>
    <physiologicalReaction direction="left-to-right" evidence="8">
        <dbReference type="Rhea" id="RHEA:27643"/>
    </physiologicalReaction>
</comment>
<dbReference type="InterPro" id="IPR038371">
    <property type="entry name" value="Cu_polyphenol_OxRdtase_sf"/>
</dbReference>
<protein>
    <recommendedName>
        <fullName evidence="10">Purine nucleoside phosphorylase</fullName>
    </recommendedName>
</protein>
<evidence type="ECO:0000256" key="5">
    <source>
        <dbReference type="ARBA" id="ARBA00022801"/>
    </source>
</evidence>
<dbReference type="GO" id="GO:0017061">
    <property type="term" value="F:S-methyl-5-thioadenosine phosphorylase activity"/>
    <property type="evidence" value="ECO:0007669"/>
    <property type="project" value="UniProtKB-EC"/>
</dbReference>
<keyword evidence="4" id="KW-0479">Metal-binding</keyword>
<dbReference type="STRING" id="1777137.AWB76_06066"/>
<proteinExistence type="inferred from homology"/>
<dbReference type="GO" id="GO:0016787">
    <property type="term" value="F:hydrolase activity"/>
    <property type="evidence" value="ECO:0007669"/>
    <property type="project" value="UniProtKB-KW"/>
</dbReference>
<evidence type="ECO:0000256" key="6">
    <source>
        <dbReference type="ARBA" id="ARBA00022833"/>
    </source>
</evidence>
<evidence type="ECO:0000256" key="8">
    <source>
        <dbReference type="ARBA" id="ARBA00048968"/>
    </source>
</evidence>
<name>A0A158CYI9_9BURK</name>
<comment type="similarity">
    <text evidence="2 10">Belongs to the purine nucleoside phosphorylase YfiH/LACC1 family.</text>
</comment>
<evidence type="ECO:0000256" key="9">
    <source>
        <dbReference type="ARBA" id="ARBA00049893"/>
    </source>
</evidence>
<keyword evidence="6" id="KW-0862">Zinc</keyword>
<dbReference type="GO" id="GO:0005507">
    <property type="term" value="F:copper ion binding"/>
    <property type="evidence" value="ECO:0007669"/>
    <property type="project" value="TreeGrafter"/>
</dbReference>
<keyword evidence="3" id="KW-0808">Transferase</keyword>
<reference evidence="12" key="1">
    <citation type="submission" date="2016-01" db="EMBL/GenBank/DDBJ databases">
        <authorList>
            <person name="Peeters Charlotte."/>
        </authorList>
    </citation>
    <scope>NUCLEOTIDE SEQUENCE [LARGE SCALE GENOMIC DNA]</scope>
</reference>
<gene>
    <name evidence="11" type="ORF">AWB76_06066</name>
</gene>
<keyword evidence="5" id="KW-0378">Hydrolase</keyword>
<evidence type="ECO:0000313" key="11">
    <source>
        <dbReference type="EMBL" id="SAK86687.1"/>
    </source>
</evidence>
<dbReference type="AlphaFoldDB" id="A0A158CYI9"/>
<organism evidence="11 12">
    <name type="scientific">Caballeronia temeraria</name>
    <dbReference type="NCBI Taxonomy" id="1777137"/>
    <lineage>
        <taxon>Bacteria</taxon>
        <taxon>Pseudomonadati</taxon>
        <taxon>Pseudomonadota</taxon>
        <taxon>Betaproteobacteria</taxon>
        <taxon>Burkholderiales</taxon>
        <taxon>Burkholderiaceae</taxon>
        <taxon>Caballeronia</taxon>
    </lineage>
</organism>
<dbReference type="InterPro" id="IPR011324">
    <property type="entry name" value="Cytotoxic_necrot_fac-like_cat"/>
</dbReference>
<keyword evidence="12" id="KW-1185">Reference proteome</keyword>
<comment type="catalytic activity">
    <reaction evidence="7">
        <text>adenosine + H2O + H(+) = inosine + NH4(+)</text>
        <dbReference type="Rhea" id="RHEA:24408"/>
        <dbReference type="ChEBI" id="CHEBI:15377"/>
        <dbReference type="ChEBI" id="CHEBI:15378"/>
        <dbReference type="ChEBI" id="CHEBI:16335"/>
        <dbReference type="ChEBI" id="CHEBI:17596"/>
        <dbReference type="ChEBI" id="CHEBI:28938"/>
        <dbReference type="EC" id="3.5.4.4"/>
    </reaction>
    <physiologicalReaction direction="left-to-right" evidence="7">
        <dbReference type="Rhea" id="RHEA:24409"/>
    </physiologicalReaction>
</comment>
<dbReference type="PANTHER" id="PTHR30616:SF2">
    <property type="entry name" value="PURINE NUCLEOSIDE PHOSPHORYLASE LACC1"/>
    <property type="match status" value="1"/>
</dbReference>
<evidence type="ECO:0000256" key="1">
    <source>
        <dbReference type="ARBA" id="ARBA00000553"/>
    </source>
</evidence>
<comment type="catalytic activity">
    <reaction evidence="1">
        <text>inosine + phosphate = alpha-D-ribose 1-phosphate + hypoxanthine</text>
        <dbReference type="Rhea" id="RHEA:27646"/>
        <dbReference type="ChEBI" id="CHEBI:17368"/>
        <dbReference type="ChEBI" id="CHEBI:17596"/>
        <dbReference type="ChEBI" id="CHEBI:43474"/>
        <dbReference type="ChEBI" id="CHEBI:57720"/>
        <dbReference type="EC" id="2.4.2.1"/>
    </reaction>
    <physiologicalReaction direction="left-to-right" evidence="1">
        <dbReference type="Rhea" id="RHEA:27647"/>
    </physiologicalReaction>
</comment>
<dbReference type="SUPFAM" id="SSF64438">
    <property type="entry name" value="CNF1/YfiH-like putative cysteine hydrolases"/>
    <property type="match status" value="1"/>
</dbReference>
<dbReference type="NCBIfam" id="TIGR00726">
    <property type="entry name" value="peptidoglycan editing factor PgeF"/>
    <property type="match status" value="1"/>
</dbReference>
<dbReference type="Proteomes" id="UP000054624">
    <property type="component" value="Unassembled WGS sequence"/>
</dbReference>
<dbReference type="Gene3D" id="3.60.140.10">
    <property type="entry name" value="CNF1/YfiH-like putative cysteine hydrolases"/>
    <property type="match status" value="1"/>
</dbReference>
<dbReference type="EMBL" id="FCOI02000029">
    <property type="protein sequence ID" value="SAK86687.1"/>
    <property type="molecule type" value="Genomic_DNA"/>
</dbReference>
<evidence type="ECO:0000256" key="7">
    <source>
        <dbReference type="ARBA" id="ARBA00047989"/>
    </source>
</evidence>
<dbReference type="CDD" id="cd16833">
    <property type="entry name" value="YfiH"/>
    <property type="match status" value="1"/>
</dbReference>
<evidence type="ECO:0000256" key="4">
    <source>
        <dbReference type="ARBA" id="ARBA00022723"/>
    </source>
</evidence>
<evidence type="ECO:0000256" key="3">
    <source>
        <dbReference type="ARBA" id="ARBA00022679"/>
    </source>
</evidence>
<evidence type="ECO:0000313" key="12">
    <source>
        <dbReference type="Proteomes" id="UP000054624"/>
    </source>
</evidence>
<accession>A0A158CYI9</accession>
<dbReference type="OrthoDB" id="4279at2"/>